<dbReference type="OrthoDB" id="9812221at2"/>
<gene>
    <name evidence="2" type="ORF">FRX97_03520</name>
</gene>
<dbReference type="Proteomes" id="UP000321168">
    <property type="component" value="Unassembled WGS sequence"/>
</dbReference>
<feature type="transmembrane region" description="Helical" evidence="1">
    <location>
        <begin position="42"/>
        <end position="63"/>
    </location>
</feature>
<accession>A0A5C6V8C7</accession>
<proteinExistence type="predicted"/>
<sequence>MRKQGKSLPVFHKEGLAQGVGFFIVVGGGNTILGYLDGRFETPLNCVLHILGWIFGGLIYAVAYNRWIVTFKKGG</sequence>
<dbReference type="RefSeq" id="WP_147013467.1">
    <property type="nucleotide sequence ID" value="NZ_VORB01000003.1"/>
</dbReference>
<name>A0A5C6V8C7_9FLAO</name>
<evidence type="ECO:0000256" key="1">
    <source>
        <dbReference type="SAM" id="Phobius"/>
    </source>
</evidence>
<keyword evidence="3" id="KW-1185">Reference proteome</keyword>
<evidence type="ECO:0000313" key="3">
    <source>
        <dbReference type="Proteomes" id="UP000321168"/>
    </source>
</evidence>
<keyword evidence="1" id="KW-0472">Membrane</keyword>
<feature type="transmembrane region" description="Helical" evidence="1">
    <location>
        <begin position="16"/>
        <end position="36"/>
    </location>
</feature>
<protein>
    <submittedName>
        <fullName evidence="2">Uncharacterized protein</fullName>
    </submittedName>
</protein>
<evidence type="ECO:0000313" key="2">
    <source>
        <dbReference type="EMBL" id="TXC81602.1"/>
    </source>
</evidence>
<keyword evidence="1" id="KW-1133">Transmembrane helix</keyword>
<keyword evidence="1" id="KW-0812">Transmembrane</keyword>
<organism evidence="2 3">
    <name type="scientific">Luteibaculum oceani</name>
    <dbReference type="NCBI Taxonomy" id="1294296"/>
    <lineage>
        <taxon>Bacteria</taxon>
        <taxon>Pseudomonadati</taxon>
        <taxon>Bacteroidota</taxon>
        <taxon>Flavobacteriia</taxon>
        <taxon>Flavobacteriales</taxon>
        <taxon>Luteibaculaceae</taxon>
        <taxon>Luteibaculum</taxon>
    </lineage>
</organism>
<comment type="caution">
    <text evidence="2">The sequence shown here is derived from an EMBL/GenBank/DDBJ whole genome shotgun (WGS) entry which is preliminary data.</text>
</comment>
<dbReference type="EMBL" id="VORB01000003">
    <property type="protein sequence ID" value="TXC81602.1"/>
    <property type="molecule type" value="Genomic_DNA"/>
</dbReference>
<reference evidence="2 3" key="1">
    <citation type="submission" date="2019-08" db="EMBL/GenBank/DDBJ databases">
        <title>Genome of Luteibaculum oceani JCM 18817.</title>
        <authorList>
            <person name="Bowman J.P."/>
        </authorList>
    </citation>
    <scope>NUCLEOTIDE SEQUENCE [LARGE SCALE GENOMIC DNA]</scope>
    <source>
        <strain evidence="2 3">JCM 18817</strain>
    </source>
</reference>
<dbReference type="AlphaFoldDB" id="A0A5C6V8C7"/>